<evidence type="ECO:0000259" key="1">
    <source>
        <dbReference type="PROSITE" id="PS51746"/>
    </source>
</evidence>
<accession>A0A9Q6LQ66</accession>
<dbReference type="EC" id="3.1.3.16" evidence="2"/>
<evidence type="ECO:0000313" key="3">
    <source>
        <dbReference type="Proteomes" id="UP000422232"/>
    </source>
</evidence>
<proteinExistence type="predicted"/>
<dbReference type="AlphaFoldDB" id="A0A9Q6LQ66"/>
<dbReference type="SMART" id="SM00331">
    <property type="entry name" value="PP2C_SIG"/>
    <property type="match status" value="1"/>
</dbReference>
<dbReference type="InterPro" id="IPR036457">
    <property type="entry name" value="PPM-type-like_dom_sf"/>
</dbReference>
<organism evidence="2 3">
    <name type="scientific">Piscirickettsia salmonis</name>
    <dbReference type="NCBI Taxonomy" id="1238"/>
    <lineage>
        <taxon>Bacteria</taxon>
        <taxon>Pseudomonadati</taxon>
        <taxon>Pseudomonadota</taxon>
        <taxon>Gammaproteobacteria</taxon>
        <taxon>Thiotrichales</taxon>
        <taxon>Piscirickettsiaceae</taxon>
        <taxon>Piscirickettsia</taxon>
    </lineage>
</organism>
<dbReference type="EMBL" id="CP038908">
    <property type="protein sequence ID" value="QGO04444.1"/>
    <property type="molecule type" value="Genomic_DNA"/>
</dbReference>
<dbReference type="SMART" id="SM00332">
    <property type="entry name" value="PP2Cc"/>
    <property type="match status" value="1"/>
</dbReference>
<protein>
    <submittedName>
        <fullName evidence="2">Serine/threonine phosphatase stp</fullName>
        <ecNumber evidence="2">3.1.3.16</ecNumber>
    </submittedName>
</protein>
<dbReference type="Gene3D" id="3.60.40.10">
    <property type="entry name" value="PPM-type phosphatase domain"/>
    <property type="match status" value="1"/>
</dbReference>
<dbReference type="Proteomes" id="UP000422232">
    <property type="component" value="Chromosome"/>
</dbReference>
<dbReference type="SUPFAM" id="SSF81606">
    <property type="entry name" value="PP2C-like"/>
    <property type="match status" value="1"/>
</dbReference>
<dbReference type="CDD" id="cd00143">
    <property type="entry name" value="PP2Cc"/>
    <property type="match status" value="1"/>
</dbReference>
<gene>
    <name evidence="2" type="primary">stp_1</name>
    <name evidence="2" type="ORF">Psal009_00311</name>
</gene>
<evidence type="ECO:0000313" key="2">
    <source>
        <dbReference type="EMBL" id="QGO04444.1"/>
    </source>
</evidence>
<dbReference type="GO" id="GO:0004722">
    <property type="term" value="F:protein serine/threonine phosphatase activity"/>
    <property type="evidence" value="ECO:0007669"/>
    <property type="project" value="UniProtKB-EC"/>
</dbReference>
<name>A0A9Q6LQ66_PISSA</name>
<sequence length="286" mass="31915">MIVHHYWYAIRLKNKEKFRAFFATIEPSMYGSSILLWFKKKKNRHLCTSAGASHCGHVRDHNEDAYLIQDDVGVFVVADGMGGGAFGERASAVLASPFTHLDAAMSLADKVAEVSRQLHQRHHEIYLFSQEINKSVGSTVVVCITAAHENKVAFLWTGDSRAYVLDHKDFKQVTQDHRYVLQLLEAGVISAKEVDNHPYANRLTHAVGVSAHLQLDQCEFSITGPLRILLCTDGLSGELSITDLKQIIAAPKARAEQCCQRLVEQTLKTRARDNLTAVIVDLNLHN</sequence>
<dbReference type="Pfam" id="PF13672">
    <property type="entry name" value="PP2C_2"/>
    <property type="match status" value="1"/>
</dbReference>
<feature type="domain" description="PPM-type phosphatase" evidence="1">
    <location>
        <begin position="46"/>
        <end position="282"/>
    </location>
</feature>
<dbReference type="InterPro" id="IPR001932">
    <property type="entry name" value="PPM-type_phosphatase-like_dom"/>
</dbReference>
<keyword evidence="3" id="KW-1185">Reference proteome</keyword>
<keyword evidence="2" id="KW-0378">Hydrolase</keyword>
<reference evidence="2 3" key="1">
    <citation type="submission" date="2019-04" db="EMBL/GenBank/DDBJ databases">
        <title>Complete genome sequencing of Piscirickettsia salmonis strain Psal-009.</title>
        <authorList>
            <person name="Schober I."/>
            <person name="Bunk B."/>
            <person name="Sproer C."/>
            <person name="Carril G.P."/>
            <person name="Riedel T."/>
            <person name="Flores-Herrera P.A."/>
            <person name="Nourdin-Galindo G."/>
            <person name="Marshall S.H."/>
            <person name="Overmann J."/>
        </authorList>
    </citation>
    <scope>NUCLEOTIDE SEQUENCE [LARGE SCALE GENOMIC DNA]</scope>
    <source>
        <strain evidence="2 3">Psal-009</strain>
    </source>
</reference>
<dbReference type="PROSITE" id="PS51746">
    <property type="entry name" value="PPM_2"/>
    <property type="match status" value="1"/>
</dbReference>